<evidence type="ECO:0000256" key="4">
    <source>
        <dbReference type="ARBA" id="ARBA00022692"/>
    </source>
</evidence>
<evidence type="ECO:0000313" key="9">
    <source>
        <dbReference type="EMBL" id="TNV68891.1"/>
    </source>
</evidence>
<dbReference type="AlphaFoldDB" id="A0A5C5E8I5"/>
<organism evidence="9 10">
    <name type="scientific">Trichococcus shcherbakoviae subsp. psychrophilus</name>
    <dbReference type="NCBI Taxonomy" id="2585775"/>
    <lineage>
        <taxon>Bacteria</taxon>
        <taxon>Bacillati</taxon>
        <taxon>Bacillota</taxon>
        <taxon>Bacilli</taxon>
        <taxon>Lactobacillales</taxon>
        <taxon>Carnobacteriaceae</taxon>
        <taxon>Trichococcus</taxon>
    </lineage>
</organism>
<dbReference type="GO" id="GO:0005886">
    <property type="term" value="C:plasma membrane"/>
    <property type="evidence" value="ECO:0007669"/>
    <property type="project" value="UniProtKB-SubCell"/>
</dbReference>
<dbReference type="EMBL" id="VENO01000002">
    <property type="protein sequence ID" value="TNV68891.1"/>
    <property type="molecule type" value="Genomic_DNA"/>
</dbReference>
<keyword evidence="6 7" id="KW-0472">Membrane</keyword>
<keyword evidence="3" id="KW-1003">Cell membrane</keyword>
<dbReference type="InterPro" id="IPR042094">
    <property type="entry name" value="T2SS_GspF_sf"/>
</dbReference>
<dbReference type="Proteomes" id="UP000313395">
    <property type="component" value="Unassembled WGS sequence"/>
</dbReference>
<feature type="transmembrane region" description="Helical" evidence="7">
    <location>
        <begin position="130"/>
        <end position="153"/>
    </location>
</feature>
<evidence type="ECO:0000313" key="10">
    <source>
        <dbReference type="Proteomes" id="UP000313395"/>
    </source>
</evidence>
<dbReference type="NCBIfam" id="NF041012">
    <property type="entry name" value="T4P_ComGB"/>
    <property type="match status" value="1"/>
</dbReference>
<keyword evidence="4 7" id="KW-0812">Transmembrane</keyword>
<gene>
    <name evidence="9" type="ORF">FHK04_05035</name>
</gene>
<dbReference type="Pfam" id="PF00482">
    <property type="entry name" value="T2SSF"/>
    <property type="match status" value="2"/>
</dbReference>
<evidence type="ECO:0000256" key="5">
    <source>
        <dbReference type="ARBA" id="ARBA00022989"/>
    </source>
</evidence>
<dbReference type="PRINTS" id="PR00812">
    <property type="entry name" value="BCTERIALGSPF"/>
</dbReference>
<feature type="transmembrane region" description="Helical" evidence="7">
    <location>
        <begin position="173"/>
        <end position="198"/>
    </location>
</feature>
<dbReference type="PANTHER" id="PTHR30012">
    <property type="entry name" value="GENERAL SECRETION PATHWAY PROTEIN"/>
    <property type="match status" value="1"/>
</dbReference>
<reference evidence="9 10" key="1">
    <citation type="submission" date="2019-06" db="EMBL/GenBank/DDBJ databases">
        <title>Description Trichococcus psychrophilus sp. nov., isolated from a cold spring, by genomic and phenotypic analyses.</title>
        <authorList>
            <person name="Zakharyuk A."/>
        </authorList>
    </citation>
    <scope>NUCLEOTIDE SEQUENCE [LARGE SCALE GENOMIC DNA]</scope>
    <source>
        <strain evidence="9 10">SKBG</strain>
    </source>
</reference>
<dbReference type="Gene3D" id="1.20.81.30">
    <property type="entry name" value="Type II secretion system (T2SS), domain F"/>
    <property type="match status" value="2"/>
</dbReference>
<comment type="similarity">
    <text evidence="2">Belongs to the GSP F family.</text>
</comment>
<dbReference type="InterPro" id="IPR018076">
    <property type="entry name" value="T2SS_GspF_dom"/>
</dbReference>
<evidence type="ECO:0000256" key="6">
    <source>
        <dbReference type="ARBA" id="ARBA00023136"/>
    </source>
</evidence>
<sequence>MINCEKPMHVDTLRRRITWRISSEKRWQAKEQAYFLKRLGELLKEGFSLSDGLAFLKMMQPKRVDDIQRMLAKLETGINLADALAGCGFSEQVVSQLRLSFLHGKLTETLLFCSDFLTEKDKQLHKLRKVLIYPLFLLVFANAMLIAIRQVLLPSLETMLVPSEEGSGLMVRIILNYLENLPLIILGTMALGAGVFLLSKSYLKKKSAFQKSLLFCRVPLFSKWVQLYYSFFFCREYAYFFRNGMQLNQIVSLMRGDEGTAWMKEISGLVEEGLMQGDSLTTIIKRYPIFKEEMGWIIYHGELTSQLPIKLSMYSEECFRLLIADIEQKIGWLQPVLFLMVAVIVMAIYLILLMPMLSSLGGMY</sequence>
<comment type="caution">
    <text evidence="9">The sequence shown here is derived from an EMBL/GenBank/DDBJ whole genome shotgun (WGS) entry which is preliminary data.</text>
</comment>
<keyword evidence="5 7" id="KW-1133">Transmembrane helix</keyword>
<evidence type="ECO:0000259" key="8">
    <source>
        <dbReference type="Pfam" id="PF00482"/>
    </source>
</evidence>
<evidence type="ECO:0000256" key="1">
    <source>
        <dbReference type="ARBA" id="ARBA00004651"/>
    </source>
</evidence>
<feature type="domain" description="Type II secretion system protein GspF" evidence="8">
    <location>
        <begin position="35"/>
        <end position="154"/>
    </location>
</feature>
<protein>
    <recommendedName>
        <fullName evidence="8">Type II secretion system protein GspF domain-containing protein</fullName>
    </recommendedName>
</protein>
<evidence type="ECO:0000256" key="3">
    <source>
        <dbReference type="ARBA" id="ARBA00022475"/>
    </source>
</evidence>
<feature type="domain" description="Type II secretion system protein GspF" evidence="8">
    <location>
        <begin position="233"/>
        <end position="355"/>
    </location>
</feature>
<comment type="subcellular location">
    <subcellularLocation>
        <location evidence="1">Cell membrane</location>
        <topology evidence="1">Multi-pass membrane protein</topology>
    </subcellularLocation>
</comment>
<dbReference type="InterPro" id="IPR047692">
    <property type="entry name" value="T4P_ComGB"/>
</dbReference>
<feature type="transmembrane region" description="Helical" evidence="7">
    <location>
        <begin position="336"/>
        <end position="357"/>
    </location>
</feature>
<accession>A0A5C5E8I5</accession>
<name>A0A5C5E8I5_9LACT</name>
<evidence type="ECO:0000256" key="2">
    <source>
        <dbReference type="ARBA" id="ARBA00005745"/>
    </source>
</evidence>
<dbReference type="InterPro" id="IPR003004">
    <property type="entry name" value="GspF/PilC"/>
</dbReference>
<dbReference type="PANTHER" id="PTHR30012:SF0">
    <property type="entry name" value="TYPE II SECRETION SYSTEM PROTEIN F-RELATED"/>
    <property type="match status" value="1"/>
</dbReference>
<keyword evidence="10" id="KW-1185">Reference proteome</keyword>
<proteinExistence type="inferred from homology"/>
<evidence type="ECO:0000256" key="7">
    <source>
        <dbReference type="SAM" id="Phobius"/>
    </source>
</evidence>